<protein>
    <recommendedName>
        <fullName evidence="1">Thioredoxin domain-containing protein</fullName>
    </recommendedName>
</protein>
<reference evidence="2" key="1">
    <citation type="journal article" date="2023" name="Plant J.">
        <title>Genome sequences and population genomics provide insights into the demographic history, inbreeding, and mutation load of two 'living fossil' tree species of Dipteronia.</title>
        <authorList>
            <person name="Feng Y."/>
            <person name="Comes H.P."/>
            <person name="Chen J."/>
            <person name="Zhu S."/>
            <person name="Lu R."/>
            <person name="Zhang X."/>
            <person name="Li P."/>
            <person name="Qiu J."/>
            <person name="Olsen K.M."/>
            <person name="Qiu Y."/>
        </authorList>
    </citation>
    <scope>NUCLEOTIDE SEQUENCE</scope>
    <source>
        <strain evidence="2">KIB01</strain>
    </source>
</reference>
<comment type="caution">
    <text evidence="2">The sequence shown here is derived from an EMBL/GenBank/DDBJ whole genome shotgun (WGS) entry which is preliminary data.</text>
</comment>
<dbReference type="Gene3D" id="3.40.30.10">
    <property type="entry name" value="Glutaredoxin"/>
    <property type="match status" value="1"/>
</dbReference>
<dbReference type="Pfam" id="PF00085">
    <property type="entry name" value="Thioredoxin"/>
    <property type="match status" value="1"/>
</dbReference>
<dbReference type="InterPro" id="IPR050620">
    <property type="entry name" value="Thioredoxin_H-type-like"/>
</dbReference>
<accession>A0AAD9XKE1</accession>
<sequence length="80" mass="9302">MAHEQEGQVINCHTVVSWNDHLQKGFESKKLIVVDFLAAWCAPCRLIEPIFNELARKMPYAIFLKVDVNELKVIKVYMIK</sequence>
<dbReference type="InterPro" id="IPR036249">
    <property type="entry name" value="Thioredoxin-like_sf"/>
</dbReference>
<dbReference type="SUPFAM" id="SSF52833">
    <property type="entry name" value="Thioredoxin-like"/>
    <property type="match status" value="1"/>
</dbReference>
<dbReference type="AlphaFoldDB" id="A0AAD9XKE1"/>
<dbReference type="Proteomes" id="UP001280121">
    <property type="component" value="Unassembled WGS sequence"/>
</dbReference>
<organism evidence="2 3">
    <name type="scientific">Dipteronia dyeriana</name>
    <dbReference type="NCBI Taxonomy" id="168575"/>
    <lineage>
        <taxon>Eukaryota</taxon>
        <taxon>Viridiplantae</taxon>
        <taxon>Streptophyta</taxon>
        <taxon>Embryophyta</taxon>
        <taxon>Tracheophyta</taxon>
        <taxon>Spermatophyta</taxon>
        <taxon>Magnoliopsida</taxon>
        <taxon>eudicotyledons</taxon>
        <taxon>Gunneridae</taxon>
        <taxon>Pentapetalae</taxon>
        <taxon>rosids</taxon>
        <taxon>malvids</taxon>
        <taxon>Sapindales</taxon>
        <taxon>Sapindaceae</taxon>
        <taxon>Hippocastanoideae</taxon>
        <taxon>Acereae</taxon>
        <taxon>Dipteronia</taxon>
    </lineage>
</organism>
<dbReference type="PANTHER" id="PTHR10438">
    <property type="entry name" value="THIOREDOXIN"/>
    <property type="match status" value="1"/>
</dbReference>
<feature type="domain" description="Thioredoxin" evidence="1">
    <location>
        <begin position="13"/>
        <end position="72"/>
    </location>
</feature>
<proteinExistence type="predicted"/>
<dbReference type="CDD" id="cd02947">
    <property type="entry name" value="TRX_family"/>
    <property type="match status" value="1"/>
</dbReference>
<dbReference type="InterPro" id="IPR013766">
    <property type="entry name" value="Thioredoxin_domain"/>
</dbReference>
<evidence type="ECO:0000259" key="1">
    <source>
        <dbReference type="Pfam" id="PF00085"/>
    </source>
</evidence>
<evidence type="ECO:0000313" key="3">
    <source>
        <dbReference type="Proteomes" id="UP001280121"/>
    </source>
</evidence>
<dbReference type="PANTHER" id="PTHR10438:SF425">
    <property type="entry name" value="THIOREDOXIN H1"/>
    <property type="match status" value="1"/>
</dbReference>
<dbReference type="EMBL" id="JANJYI010000002">
    <property type="protein sequence ID" value="KAK2660608.1"/>
    <property type="molecule type" value="Genomic_DNA"/>
</dbReference>
<name>A0AAD9XKE1_9ROSI</name>
<evidence type="ECO:0000313" key="2">
    <source>
        <dbReference type="EMBL" id="KAK2660608.1"/>
    </source>
</evidence>
<gene>
    <name evidence="2" type="ORF">Ddye_007141</name>
</gene>
<keyword evidence="3" id="KW-1185">Reference proteome</keyword>